<evidence type="ECO:0000313" key="3">
    <source>
        <dbReference type="WBParaSite" id="TCONS_00003342.p1"/>
    </source>
</evidence>
<evidence type="ECO:0000313" key="1">
    <source>
        <dbReference type="Proteomes" id="UP000035681"/>
    </source>
</evidence>
<evidence type="ECO:0000313" key="2">
    <source>
        <dbReference type="WBParaSite" id="SSTP_0001136500.1"/>
    </source>
</evidence>
<protein>
    <submittedName>
        <fullName evidence="2 3">Uncharacterized protein</fullName>
    </submittedName>
</protein>
<sequence length="150" mass="17062">MKKVRISLGESSKEINLEKKLLNGRDIPSTRRMIISKIKTFLESIGEVCVDGVRQKNDSTMLLLNVPSLTMYEIIYEIVKIYLNEANQLPKEFYNDKLDIVIHFEERAIINQDINNGSGMGNCNKIIDKSKSTIFNNCSSFSLPNKSKSV</sequence>
<keyword evidence="1" id="KW-1185">Reference proteome</keyword>
<name>A0A0K0EPI1_STRER</name>
<organism evidence="2">
    <name type="scientific">Strongyloides stercoralis</name>
    <name type="common">Threadworm</name>
    <dbReference type="NCBI Taxonomy" id="6248"/>
    <lineage>
        <taxon>Eukaryota</taxon>
        <taxon>Metazoa</taxon>
        <taxon>Ecdysozoa</taxon>
        <taxon>Nematoda</taxon>
        <taxon>Chromadorea</taxon>
        <taxon>Rhabditida</taxon>
        <taxon>Tylenchina</taxon>
        <taxon>Panagrolaimomorpha</taxon>
        <taxon>Strongyloidoidea</taxon>
        <taxon>Strongyloididae</taxon>
        <taxon>Strongyloides</taxon>
    </lineage>
</organism>
<dbReference type="WBParaSite" id="SSTP_0001136500.1">
    <property type="protein sequence ID" value="SSTP_0001136500.1"/>
    <property type="gene ID" value="SSTP_0001136500"/>
</dbReference>
<dbReference type="Proteomes" id="UP000035681">
    <property type="component" value="Unplaced"/>
</dbReference>
<reference evidence="2" key="1">
    <citation type="submission" date="2015-08" db="UniProtKB">
        <authorList>
            <consortium name="WormBaseParasite"/>
        </authorList>
    </citation>
    <scope>IDENTIFICATION</scope>
</reference>
<accession>A0A0K0EPI1</accession>
<proteinExistence type="predicted"/>
<dbReference type="WBParaSite" id="TCONS_00003342.p1">
    <property type="protein sequence ID" value="TCONS_00003342.p1"/>
    <property type="gene ID" value="XLOC_003082"/>
</dbReference>
<dbReference type="AlphaFoldDB" id="A0A0K0EPI1"/>